<comment type="caution">
    <text evidence="1">The sequence shown here is derived from an EMBL/GenBank/DDBJ whole genome shotgun (WGS) entry which is preliminary data.</text>
</comment>
<organism evidence="1 3">
    <name type="scientific">Taenia crassiceps</name>
    <dbReference type="NCBI Taxonomy" id="6207"/>
    <lineage>
        <taxon>Eukaryota</taxon>
        <taxon>Metazoa</taxon>
        <taxon>Spiralia</taxon>
        <taxon>Lophotrochozoa</taxon>
        <taxon>Platyhelminthes</taxon>
        <taxon>Cestoda</taxon>
        <taxon>Eucestoda</taxon>
        <taxon>Cyclophyllidea</taxon>
        <taxon>Taeniidae</taxon>
        <taxon>Taenia</taxon>
    </lineage>
</organism>
<name>A0ABR4Q7Q5_9CEST</name>
<keyword evidence="3" id="KW-1185">Reference proteome</keyword>
<evidence type="ECO:0000313" key="2">
    <source>
        <dbReference type="EMBL" id="KAL5105682.1"/>
    </source>
</evidence>
<reference evidence="1 3" key="1">
    <citation type="journal article" date="2022" name="Front. Cell. Infect. Microbiol.">
        <title>The Genomes of Two Strains of Taenia crassiceps the Animal Model for the Study of Human Cysticercosis.</title>
        <authorList>
            <person name="Bobes R.J."/>
            <person name="Estrada K."/>
            <person name="Rios-Valencia D.G."/>
            <person name="Calderon-Gallegos A."/>
            <person name="de la Torre P."/>
            <person name="Carrero J.C."/>
            <person name="Sanchez-Flores A."/>
            <person name="Laclette J.P."/>
        </authorList>
    </citation>
    <scope>NUCLEOTIDE SEQUENCE [LARGE SCALE GENOMIC DNA]</scope>
    <source>
        <strain evidence="1">WFUcys</strain>
    </source>
</reference>
<sequence>MLSLPEASFMPLTEKWRPFDEVGQCRAGNAAAERGMHLQGRDTSRLDSSPLLSSPLVSSPLLSLPLLSYRLVSSRLVSSRLVSTNACKTCIGRAVLEAFSGA</sequence>
<evidence type="ECO:0000313" key="1">
    <source>
        <dbReference type="EMBL" id="KAL5105649.1"/>
    </source>
</evidence>
<accession>A0ABR4Q7Q5</accession>
<dbReference type="EMBL" id="JAKROA010000007">
    <property type="protein sequence ID" value="KAL5105649.1"/>
    <property type="molecule type" value="Genomic_DNA"/>
</dbReference>
<proteinExistence type="predicted"/>
<dbReference type="EMBL" id="JAKROA010000007">
    <property type="protein sequence ID" value="KAL5105682.1"/>
    <property type="molecule type" value="Genomic_DNA"/>
</dbReference>
<dbReference type="Proteomes" id="UP001651158">
    <property type="component" value="Unassembled WGS sequence"/>
</dbReference>
<evidence type="ECO:0000313" key="3">
    <source>
        <dbReference type="Proteomes" id="UP001651158"/>
    </source>
</evidence>
<reference evidence="1" key="2">
    <citation type="submission" date="2024-12" db="EMBL/GenBank/DDBJ databases">
        <authorList>
            <person name="Estrada K."/>
            <person name="Bobes R.J."/>
            <person name="Sanchez-Flores A."/>
            <person name="Laclette J.P."/>
        </authorList>
    </citation>
    <scope>NUCLEOTIDE SEQUENCE</scope>
    <source>
        <strain evidence="1">WFUcys</strain>
        <tissue evidence="1">Peritoneal cavity of infected mice</tissue>
    </source>
</reference>
<protein>
    <submittedName>
        <fullName evidence="1">Uncharacterized protein</fullName>
    </submittedName>
</protein>
<gene>
    <name evidence="1" type="ORF">TcWFU_001154</name>
    <name evidence="2" type="ORF">TcWFU_002006</name>
</gene>